<reference evidence="2" key="1">
    <citation type="submission" date="2025-08" db="UniProtKB">
        <authorList>
            <consortium name="Ensembl"/>
        </authorList>
    </citation>
    <scope>IDENTIFICATION</scope>
</reference>
<dbReference type="Proteomes" id="UP000694415">
    <property type="component" value="Unplaced"/>
</dbReference>
<evidence type="ECO:0000256" key="1">
    <source>
        <dbReference type="SAM" id="MobiDB-lite"/>
    </source>
</evidence>
<reference evidence="2" key="2">
    <citation type="submission" date="2025-09" db="UniProtKB">
        <authorList>
            <consortium name="Ensembl"/>
        </authorList>
    </citation>
    <scope>IDENTIFICATION</scope>
</reference>
<sequence>MSRGAPFPVPCPVLLGTFTDDSLEAQLHEYAKQGNCVKLKKILKKGKEGRAQEGMRTREQEGSKRTRVPGMVAHAFNPSTWEAEAGGFLSSRPAWSTE</sequence>
<dbReference type="GeneTree" id="ENSGT00960000189987"/>
<organism evidence="2 3">
    <name type="scientific">Mus spicilegus</name>
    <name type="common">Mound-building mouse</name>
    <dbReference type="NCBI Taxonomy" id="10103"/>
    <lineage>
        <taxon>Eukaryota</taxon>
        <taxon>Metazoa</taxon>
        <taxon>Chordata</taxon>
        <taxon>Craniata</taxon>
        <taxon>Vertebrata</taxon>
        <taxon>Euteleostomi</taxon>
        <taxon>Mammalia</taxon>
        <taxon>Eutheria</taxon>
        <taxon>Euarchontoglires</taxon>
        <taxon>Glires</taxon>
        <taxon>Rodentia</taxon>
        <taxon>Myomorpha</taxon>
        <taxon>Muroidea</taxon>
        <taxon>Muridae</taxon>
        <taxon>Murinae</taxon>
        <taxon>Mus</taxon>
        <taxon>Mus</taxon>
    </lineage>
</organism>
<protein>
    <submittedName>
        <fullName evidence="2">Uncharacterized protein</fullName>
    </submittedName>
</protein>
<feature type="region of interest" description="Disordered" evidence="1">
    <location>
        <begin position="47"/>
        <end position="67"/>
    </location>
</feature>
<name>A0A8C6MQJ3_MUSSI</name>
<dbReference type="Ensembl" id="ENSMSIT00000005258.1">
    <property type="protein sequence ID" value="ENSMSIP00000004139.1"/>
    <property type="gene ID" value="ENSMSIG00000003817.1"/>
</dbReference>
<evidence type="ECO:0000313" key="3">
    <source>
        <dbReference type="Proteomes" id="UP000694415"/>
    </source>
</evidence>
<keyword evidence="3" id="KW-1185">Reference proteome</keyword>
<feature type="compositionally biased region" description="Basic and acidic residues" evidence="1">
    <location>
        <begin position="47"/>
        <end position="64"/>
    </location>
</feature>
<dbReference type="AlphaFoldDB" id="A0A8C6MQJ3"/>
<proteinExistence type="predicted"/>
<evidence type="ECO:0000313" key="2">
    <source>
        <dbReference type="Ensembl" id="ENSMSIP00000004139.1"/>
    </source>
</evidence>
<accession>A0A8C6MQJ3</accession>